<keyword evidence="3 6" id="KW-0539">Nucleus</keyword>
<dbReference type="EMBL" id="CAJNXB010001242">
    <property type="protein sequence ID" value="CAF3148684.1"/>
    <property type="molecule type" value="Genomic_DNA"/>
</dbReference>
<dbReference type="InterPro" id="IPR023214">
    <property type="entry name" value="HAD_sf"/>
</dbReference>
<dbReference type="InterPro" id="IPR001357">
    <property type="entry name" value="BRCT_dom"/>
</dbReference>
<comment type="function">
    <text evidence="6">This promotes the activity of RNA polymerase II.</text>
</comment>
<dbReference type="OrthoDB" id="10249888at2759"/>
<dbReference type="SMART" id="SM00292">
    <property type="entry name" value="BRCT"/>
    <property type="match status" value="1"/>
</dbReference>
<dbReference type="InterPro" id="IPR011947">
    <property type="entry name" value="FCP1_euk"/>
</dbReference>
<dbReference type="SMART" id="SM00577">
    <property type="entry name" value="CPDc"/>
    <property type="match status" value="1"/>
</dbReference>
<organism evidence="10 11">
    <name type="scientific">Rotaria socialis</name>
    <dbReference type="NCBI Taxonomy" id="392032"/>
    <lineage>
        <taxon>Eukaryota</taxon>
        <taxon>Metazoa</taxon>
        <taxon>Spiralia</taxon>
        <taxon>Gnathifera</taxon>
        <taxon>Rotifera</taxon>
        <taxon>Eurotatoria</taxon>
        <taxon>Bdelloidea</taxon>
        <taxon>Philodinida</taxon>
        <taxon>Philodinidae</taxon>
        <taxon>Rotaria</taxon>
    </lineage>
</organism>
<dbReference type="CDD" id="cd07521">
    <property type="entry name" value="HAD_FCP1-like"/>
    <property type="match status" value="1"/>
</dbReference>
<keyword evidence="2 6" id="KW-0378">Hydrolase</keyword>
<dbReference type="Gene3D" id="1.10.287.10">
    <property type="entry name" value="S15/NS1, RNA-binding"/>
    <property type="match status" value="1"/>
</dbReference>
<sequence length="611" mass="70411">MSHSVNSNVKELKFNFNNSVQVCKIMVGTDMRLMENDSIFIMVDTNGQRQPFLSPVSGTVTKLCVHEFDILSYGSIILEYEECRHAITFKNLCGDCGIDLSQFKNALSVSTAVKTLISIEPSFPDANLLCKRQLHLLINLDHTLIDTTNSRNYYPSSSDIVAYQPTPISKIFYTKLRPGIKEFLTNLRPFYQFHIITFGDQAYAHNIAKLIDPNRRFFSDRIISRDECLKLTDETINLNNLFPFDDSLVCIIDGREDIWKSTRNLVYVKPYMWFKGISDINEIHPSSATGTSEKTHQYSDETSKKPKEHNSGQTQTGSNYNVVADTDVYLRRLEIILKRIHTTFYMAYDQWIDGKHGTMPDLKQIIPDIRRQILSSVSLCFSHIIQQNHPMEKHNATIMAQAMGANVTQDLQFDHDGIIETTHVIAGKITLKVYQAQQNNIKVVTPEWLSDCYEQWEKQPEDNYILTRNYKVRKWRFFTEDTPRVSKRRHCDIQQPVSVSGQSFACQQATTERKDSQKIENNLPNKIAPEHLFDQYNFSVTDNEHLDIEKKVNDLRNEDTNGFNDSHPRPSKQQRTVPIVETVDMKTYDNDIKDFDSDSSSVCNLHNLTLG</sequence>
<evidence type="ECO:0000259" key="9">
    <source>
        <dbReference type="PROSITE" id="PS50969"/>
    </source>
</evidence>
<evidence type="ECO:0000256" key="3">
    <source>
        <dbReference type="ARBA" id="ARBA00023242"/>
    </source>
</evidence>
<feature type="compositionally biased region" description="Basic and acidic residues" evidence="7">
    <location>
        <begin position="293"/>
        <end position="310"/>
    </location>
</feature>
<comment type="catalytic activity">
    <reaction evidence="4 6">
        <text>O-phospho-L-seryl-[protein] + H2O = L-seryl-[protein] + phosphate</text>
        <dbReference type="Rhea" id="RHEA:20629"/>
        <dbReference type="Rhea" id="RHEA-COMP:9863"/>
        <dbReference type="Rhea" id="RHEA-COMP:11604"/>
        <dbReference type="ChEBI" id="CHEBI:15377"/>
        <dbReference type="ChEBI" id="CHEBI:29999"/>
        <dbReference type="ChEBI" id="CHEBI:43474"/>
        <dbReference type="ChEBI" id="CHEBI:83421"/>
        <dbReference type="EC" id="3.1.3.16"/>
    </reaction>
</comment>
<dbReference type="EC" id="3.1.3.16" evidence="6"/>
<evidence type="ECO:0000256" key="7">
    <source>
        <dbReference type="SAM" id="MobiDB-lite"/>
    </source>
</evidence>
<evidence type="ECO:0000256" key="1">
    <source>
        <dbReference type="ARBA" id="ARBA00004123"/>
    </source>
</evidence>
<dbReference type="Pfam" id="PF03031">
    <property type="entry name" value="NIF"/>
    <property type="match status" value="1"/>
</dbReference>
<dbReference type="CDD" id="cd17729">
    <property type="entry name" value="BRCT_CTDP1"/>
    <property type="match status" value="1"/>
</dbReference>
<dbReference type="SUPFAM" id="SSF56784">
    <property type="entry name" value="HAD-like"/>
    <property type="match status" value="1"/>
</dbReference>
<dbReference type="GO" id="GO:0008420">
    <property type="term" value="F:RNA polymerase II CTD heptapeptide repeat phosphatase activity"/>
    <property type="evidence" value="ECO:0007669"/>
    <property type="project" value="UniProtKB-UniRule"/>
</dbReference>
<gene>
    <name evidence="10" type="ORF">TIS948_LOCUS9578</name>
</gene>
<dbReference type="PANTHER" id="PTHR23081:SF36">
    <property type="entry name" value="RNA POLYMERASE II SUBUNIT A C-TERMINAL DOMAIN PHOSPHATASE"/>
    <property type="match status" value="1"/>
</dbReference>
<dbReference type="PANTHER" id="PTHR23081">
    <property type="entry name" value="RNA POLYMERASE II CTD PHOSPHATASE"/>
    <property type="match status" value="1"/>
</dbReference>
<feature type="region of interest" description="Disordered" evidence="7">
    <location>
        <begin position="556"/>
        <end position="575"/>
    </location>
</feature>
<dbReference type="InterPro" id="IPR039189">
    <property type="entry name" value="Fcp1"/>
</dbReference>
<dbReference type="AlphaFoldDB" id="A0A817P7Q8"/>
<dbReference type="Proteomes" id="UP000663825">
    <property type="component" value="Unassembled WGS sequence"/>
</dbReference>
<comment type="catalytic activity">
    <reaction evidence="5 6">
        <text>O-phospho-L-threonyl-[protein] + H2O = L-threonyl-[protein] + phosphate</text>
        <dbReference type="Rhea" id="RHEA:47004"/>
        <dbReference type="Rhea" id="RHEA-COMP:11060"/>
        <dbReference type="Rhea" id="RHEA-COMP:11605"/>
        <dbReference type="ChEBI" id="CHEBI:15377"/>
        <dbReference type="ChEBI" id="CHEBI:30013"/>
        <dbReference type="ChEBI" id="CHEBI:43474"/>
        <dbReference type="ChEBI" id="CHEBI:61977"/>
        <dbReference type="EC" id="3.1.3.16"/>
    </reaction>
</comment>
<evidence type="ECO:0000256" key="4">
    <source>
        <dbReference type="ARBA" id="ARBA00047761"/>
    </source>
</evidence>
<protein>
    <recommendedName>
        <fullName evidence="6">RNA polymerase II subunit A C-terminal domain phosphatase</fullName>
        <ecNumber evidence="6">3.1.3.16</ecNumber>
    </recommendedName>
</protein>
<proteinExistence type="predicted"/>
<dbReference type="InterPro" id="IPR004274">
    <property type="entry name" value="FCP1_dom"/>
</dbReference>
<dbReference type="Gene3D" id="3.40.50.10190">
    <property type="entry name" value="BRCT domain"/>
    <property type="match status" value="1"/>
</dbReference>
<reference evidence="10" key="1">
    <citation type="submission" date="2021-02" db="EMBL/GenBank/DDBJ databases">
        <authorList>
            <person name="Nowell W R."/>
        </authorList>
    </citation>
    <scope>NUCLEOTIDE SEQUENCE</scope>
</reference>
<evidence type="ECO:0000256" key="5">
    <source>
        <dbReference type="ARBA" id="ARBA00048336"/>
    </source>
</evidence>
<evidence type="ECO:0000313" key="11">
    <source>
        <dbReference type="Proteomes" id="UP000663825"/>
    </source>
</evidence>
<evidence type="ECO:0000256" key="6">
    <source>
        <dbReference type="RuleBase" id="RU366066"/>
    </source>
</evidence>
<evidence type="ECO:0000256" key="2">
    <source>
        <dbReference type="ARBA" id="ARBA00022801"/>
    </source>
</evidence>
<dbReference type="SUPFAM" id="SSF52113">
    <property type="entry name" value="BRCT domain"/>
    <property type="match status" value="1"/>
</dbReference>
<accession>A0A817P7Q8</accession>
<feature type="domain" description="FCP1 homology" evidence="9">
    <location>
        <begin position="129"/>
        <end position="295"/>
    </location>
</feature>
<name>A0A817P7Q8_9BILA</name>
<dbReference type="PROSITE" id="PS50969">
    <property type="entry name" value="FCP1"/>
    <property type="match status" value="1"/>
</dbReference>
<evidence type="ECO:0000313" key="10">
    <source>
        <dbReference type="EMBL" id="CAF3148684.1"/>
    </source>
</evidence>
<evidence type="ECO:0000259" key="8">
    <source>
        <dbReference type="PROSITE" id="PS50172"/>
    </source>
</evidence>
<comment type="subcellular location">
    <subcellularLocation>
        <location evidence="1 6">Nucleus</location>
    </subcellularLocation>
</comment>
<dbReference type="NCBIfam" id="TIGR02250">
    <property type="entry name" value="FCP1_euk"/>
    <property type="match status" value="1"/>
</dbReference>
<dbReference type="GO" id="GO:0005634">
    <property type="term" value="C:nucleus"/>
    <property type="evidence" value="ECO:0007669"/>
    <property type="project" value="UniProtKB-SubCell"/>
</dbReference>
<dbReference type="InterPro" id="IPR036420">
    <property type="entry name" value="BRCT_dom_sf"/>
</dbReference>
<dbReference type="Gene3D" id="3.40.50.1000">
    <property type="entry name" value="HAD superfamily/HAD-like"/>
    <property type="match status" value="1"/>
</dbReference>
<dbReference type="Pfam" id="PF00533">
    <property type="entry name" value="BRCT"/>
    <property type="match status" value="1"/>
</dbReference>
<feature type="region of interest" description="Disordered" evidence="7">
    <location>
        <begin position="285"/>
        <end position="318"/>
    </location>
</feature>
<feature type="domain" description="BRCT" evidence="8">
    <location>
        <begin position="369"/>
        <end position="466"/>
    </location>
</feature>
<dbReference type="PROSITE" id="PS50172">
    <property type="entry name" value="BRCT"/>
    <property type="match status" value="1"/>
</dbReference>
<comment type="caution">
    <text evidence="10">The sequence shown here is derived from an EMBL/GenBank/DDBJ whole genome shotgun (WGS) entry which is preliminary data.</text>
</comment>
<dbReference type="InterPro" id="IPR036412">
    <property type="entry name" value="HAD-like_sf"/>
</dbReference>